<comment type="domain">
    <text evidence="6">The jas domain is required for interaction with COI1.</text>
</comment>
<dbReference type="Pfam" id="PF06200">
    <property type="entry name" value="tify"/>
    <property type="match status" value="1"/>
</dbReference>
<organism evidence="8">
    <name type="scientific">Oryza nivara</name>
    <name type="common">Indian wild rice</name>
    <name type="synonym">Oryza sativa f. spontanea</name>
    <dbReference type="NCBI Taxonomy" id="4536"/>
    <lineage>
        <taxon>Eukaryota</taxon>
        <taxon>Viridiplantae</taxon>
        <taxon>Streptophyta</taxon>
        <taxon>Embryophyta</taxon>
        <taxon>Tracheophyta</taxon>
        <taxon>Spermatophyta</taxon>
        <taxon>Magnoliopsida</taxon>
        <taxon>Liliopsida</taxon>
        <taxon>Poales</taxon>
        <taxon>Poaceae</taxon>
        <taxon>BOP clade</taxon>
        <taxon>Oryzoideae</taxon>
        <taxon>Oryzeae</taxon>
        <taxon>Oryzinae</taxon>
        <taxon>Oryza</taxon>
    </lineage>
</organism>
<comment type="similarity">
    <text evidence="1 6">Belongs to the TIFY/JAZ family.</text>
</comment>
<evidence type="ECO:0000256" key="2">
    <source>
        <dbReference type="ARBA" id="ARBA00022819"/>
    </source>
</evidence>
<evidence type="ECO:0000259" key="7">
    <source>
        <dbReference type="PROSITE" id="PS51320"/>
    </source>
</evidence>
<dbReference type="Proteomes" id="UP000006591">
    <property type="component" value="Chromosome 10"/>
</dbReference>
<dbReference type="EnsemblPlants" id="ONIVA10G08300.1">
    <property type="protein sequence ID" value="ONIVA10G08300.1"/>
    <property type="gene ID" value="ONIVA10G08300"/>
</dbReference>
<comment type="function">
    <text evidence="6">Repressor of jasmonate responses.</text>
</comment>
<evidence type="ECO:0000256" key="5">
    <source>
        <dbReference type="ARBA" id="ARBA00023163"/>
    </source>
</evidence>
<dbReference type="Pfam" id="PF09425">
    <property type="entry name" value="Jas_motif"/>
    <property type="match status" value="1"/>
</dbReference>
<dbReference type="SMART" id="SM00979">
    <property type="entry name" value="TIFY"/>
    <property type="match status" value="1"/>
</dbReference>
<dbReference type="InterPro" id="IPR018467">
    <property type="entry name" value="CCT_CS"/>
</dbReference>
<dbReference type="InterPro" id="IPR010399">
    <property type="entry name" value="Tify_dom"/>
</dbReference>
<dbReference type="OMA" id="WGIEISD"/>
<evidence type="ECO:0000256" key="1">
    <source>
        <dbReference type="ARBA" id="ARBA00008614"/>
    </source>
</evidence>
<dbReference type="GO" id="GO:0005634">
    <property type="term" value="C:nucleus"/>
    <property type="evidence" value="ECO:0007669"/>
    <property type="project" value="UniProtKB-SubCell"/>
</dbReference>
<dbReference type="STRING" id="4536.A0A0E0IRP2"/>
<evidence type="ECO:0000313" key="8">
    <source>
        <dbReference type="EnsemblPlants" id="ONIVA10G08300.1"/>
    </source>
</evidence>
<comment type="subcellular location">
    <subcellularLocation>
        <location evidence="6">Nucleus</location>
    </subcellularLocation>
</comment>
<reference evidence="8" key="2">
    <citation type="submission" date="2018-04" db="EMBL/GenBank/DDBJ databases">
        <title>OnivRS2 (Oryza nivara Reference Sequence Version 2).</title>
        <authorList>
            <person name="Zhang J."/>
            <person name="Kudrna D."/>
            <person name="Lee S."/>
            <person name="Talag J."/>
            <person name="Rajasekar S."/>
            <person name="Welchert J."/>
            <person name="Hsing Y.-I."/>
            <person name="Wing R.A."/>
        </authorList>
    </citation>
    <scope>NUCLEOTIDE SEQUENCE [LARGE SCALE GENOMIC DNA]</scope>
</reference>
<dbReference type="InterPro" id="IPR040390">
    <property type="entry name" value="TIFY/JAZ"/>
</dbReference>
<dbReference type="PANTHER" id="PTHR33077:SF97">
    <property type="entry name" value="PROTEIN TIFY 11E"/>
    <property type="match status" value="1"/>
</dbReference>
<dbReference type="GO" id="GO:0009611">
    <property type="term" value="P:response to wounding"/>
    <property type="evidence" value="ECO:0007669"/>
    <property type="project" value="UniProtKB-UniRule"/>
</dbReference>
<keyword evidence="5" id="KW-0804">Transcription</keyword>
<dbReference type="GO" id="GO:2000022">
    <property type="term" value="P:regulation of jasmonic acid mediated signaling pathway"/>
    <property type="evidence" value="ECO:0007669"/>
    <property type="project" value="UniProtKB-UniRule"/>
</dbReference>
<keyword evidence="2 6" id="KW-1184">Jasmonic acid signaling pathway</keyword>
<evidence type="ECO:0000256" key="6">
    <source>
        <dbReference type="RuleBase" id="RU369065"/>
    </source>
</evidence>
<evidence type="ECO:0000313" key="9">
    <source>
        <dbReference type="Proteomes" id="UP000006591"/>
    </source>
</evidence>
<keyword evidence="9" id="KW-1185">Reference proteome</keyword>
<sequence length="166" mass="16978">MAAEAAATSRFAAACGALSQYVRAADNVHRARTAAAAAAVRPLPLMPGADVAGDEREEEGGGAVASSAAAQMTIFYGGRVLVLDECPADRAAALLRLAASSRGVPRDDLASTAAAAGESADLPVARKASLQRFMEKRKGRLAARGQPYRRHDAAAAARGDHLALAL</sequence>
<dbReference type="HOGENOM" id="CLU_051749_3_1_1"/>
<dbReference type="eggNOG" id="ENOG502R3M9">
    <property type="taxonomic scope" value="Eukaryota"/>
</dbReference>
<dbReference type="PROSITE" id="PS51320">
    <property type="entry name" value="TIFY"/>
    <property type="match status" value="1"/>
</dbReference>
<keyword evidence="4" id="KW-0805">Transcription regulation</keyword>
<dbReference type="AlphaFoldDB" id="A0A0E0IRP2"/>
<dbReference type="PANTHER" id="PTHR33077">
    <property type="entry name" value="PROTEIN TIFY 4A-RELATED-RELATED"/>
    <property type="match status" value="1"/>
</dbReference>
<evidence type="ECO:0000256" key="4">
    <source>
        <dbReference type="ARBA" id="ARBA00023015"/>
    </source>
</evidence>
<dbReference type="GO" id="GO:0031347">
    <property type="term" value="P:regulation of defense response"/>
    <property type="evidence" value="ECO:0007669"/>
    <property type="project" value="UniProtKB-UniRule"/>
</dbReference>
<dbReference type="Gramene" id="ONIVA10G08300.1">
    <property type="protein sequence ID" value="ONIVA10G08300.1"/>
    <property type="gene ID" value="ONIVA10G08300"/>
</dbReference>
<protein>
    <recommendedName>
        <fullName evidence="6">Protein TIFY</fullName>
    </recommendedName>
    <alternativeName>
        <fullName evidence="6">Jasmonate ZIM domain-containing protein</fullName>
    </alternativeName>
</protein>
<name>A0A0E0IRP2_ORYNI</name>
<feature type="domain" description="Tify" evidence="7">
    <location>
        <begin position="65"/>
        <end position="100"/>
    </location>
</feature>
<evidence type="ECO:0000256" key="3">
    <source>
        <dbReference type="ARBA" id="ARBA00022843"/>
    </source>
</evidence>
<accession>A0A0E0IRP2</accession>
<keyword evidence="3" id="KW-0832">Ubl conjugation</keyword>
<keyword evidence="6" id="KW-0539">Nucleus</keyword>
<proteinExistence type="inferred from homology"/>
<reference evidence="8" key="1">
    <citation type="submission" date="2015-04" db="UniProtKB">
        <authorList>
            <consortium name="EnsemblPlants"/>
        </authorList>
    </citation>
    <scope>IDENTIFICATION</scope>
    <source>
        <strain evidence="8">SL10</strain>
    </source>
</reference>